<accession>A0ABV7VZJ4</accession>
<evidence type="ECO:0000313" key="2">
    <source>
        <dbReference type="Proteomes" id="UP001595729"/>
    </source>
</evidence>
<protein>
    <submittedName>
        <fullName evidence="1">Uncharacterized protein</fullName>
    </submittedName>
</protein>
<dbReference type="RefSeq" id="WP_382170023.1">
    <property type="nucleotide sequence ID" value="NZ_JBHRXX010000001.1"/>
</dbReference>
<keyword evidence="2" id="KW-1185">Reference proteome</keyword>
<gene>
    <name evidence="1" type="ORF">ACFOPI_01455</name>
</gene>
<comment type="caution">
    <text evidence="1">The sequence shown here is derived from an EMBL/GenBank/DDBJ whole genome shotgun (WGS) entry which is preliminary data.</text>
</comment>
<evidence type="ECO:0000313" key="1">
    <source>
        <dbReference type="EMBL" id="MFC3682237.1"/>
    </source>
</evidence>
<name>A0ABV7VZJ4_9BURK</name>
<proteinExistence type="predicted"/>
<organism evidence="1 2">
    <name type="scientific">Hydrogenophaga luteola</name>
    <dbReference type="NCBI Taxonomy" id="1591122"/>
    <lineage>
        <taxon>Bacteria</taxon>
        <taxon>Pseudomonadati</taxon>
        <taxon>Pseudomonadota</taxon>
        <taxon>Betaproteobacteria</taxon>
        <taxon>Burkholderiales</taxon>
        <taxon>Comamonadaceae</taxon>
        <taxon>Hydrogenophaga</taxon>
    </lineage>
</organism>
<dbReference type="EMBL" id="JBHRXX010000001">
    <property type="protein sequence ID" value="MFC3682237.1"/>
    <property type="molecule type" value="Genomic_DNA"/>
</dbReference>
<reference evidence="2" key="1">
    <citation type="journal article" date="2019" name="Int. J. Syst. Evol. Microbiol.">
        <title>The Global Catalogue of Microorganisms (GCM) 10K type strain sequencing project: providing services to taxonomists for standard genome sequencing and annotation.</title>
        <authorList>
            <consortium name="The Broad Institute Genomics Platform"/>
            <consortium name="The Broad Institute Genome Sequencing Center for Infectious Disease"/>
            <person name="Wu L."/>
            <person name="Ma J."/>
        </authorList>
    </citation>
    <scope>NUCLEOTIDE SEQUENCE [LARGE SCALE GENOMIC DNA]</scope>
    <source>
        <strain evidence="2">KCTC 42501</strain>
    </source>
</reference>
<dbReference type="Proteomes" id="UP001595729">
    <property type="component" value="Unassembled WGS sequence"/>
</dbReference>
<sequence>MSEYGPPERVYVENEWFDGPRAGIADVQGAPHRFKALYDDTENQSLGTFFVWPVDEITVELEQEQWRIFAAWNVLYEAGEATAESHPAYGGKSARWDEIEGLLKASRAVVPQIARRALAKLSHIDAEVRYPASGPAYTLSWRVL</sequence>